<dbReference type="AlphaFoldDB" id="A0A9K3N2K4"/>
<proteinExistence type="predicted"/>
<organism evidence="1 2">
    <name type="scientific">Helianthus annuus</name>
    <name type="common">Common sunflower</name>
    <dbReference type="NCBI Taxonomy" id="4232"/>
    <lineage>
        <taxon>Eukaryota</taxon>
        <taxon>Viridiplantae</taxon>
        <taxon>Streptophyta</taxon>
        <taxon>Embryophyta</taxon>
        <taxon>Tracheophyta</taxon>
        <taxon>Spermatophyta</taxon>
        <taxon>Magnoliopsida</taxon>
        <taxon>eudicotyledons</taxon>
        <taxon>Gunneridae</taxon>
        <taxon>Pentapetalae</taxon>
        <taxon>asterids</taxon>
        <taxon>campanulids</taxon>
        <taxon>Asterales</taxon>
        <taxon>Asteraceae</taxon>
        <taxon>Asteroideae</taxon>
        <taxon>Heliantheae alliance</taxon>
        <taxon>Heliantheae</taxon>
        <taxon>Helianthus</taxon>
    </lineage>
</organism>
<comment type="caution">
    <text evidence="1">The sequence shown here is derived from an EMBL/GenBank/DDBJ whole genome shotgun (WGS) entry which is preliminary data.</text>
</comment>
<dbReference type="Proteomes" id="UP000215914">
    <property type="component" value="Unassembled WGS sequence"/>
</dbReference>
<evidence type="ECO:0000313" key="1">
    <source>
        <dbReference type="EMBL" id="KAF5784714.1"/>
    </source>
</evidence>
<accession>A0A9K3N2K4</accession>
<protein>
    <submittedName>
        <fullName evidence="1">Uncharacterized protein</fullName>
    </submittedName>
</protein>
<name>A0A9K3N2K4_HELAN</name>
<dbReference type="Gramene" id="mRNA:HanXRQr2_Chr10g0420151">
    <property type="protein sequence ID" value="CDS:HanXRQr2_Chr10g0420151.1"/>
    <property type="gene ID" value="HanXRQr2_Chr10g0420151"/>
</dbReference>
<dbReference type="EMBL" id="MNCJ02000325">
    <property type="protein sequence ID" value="KAF5784714.1"/>
    <property type="molecule type" value="Genomic_DNA"/>
</dbReference>
<reference evidence="1" key="1">
    <citation type="journal article" date="2017" name="Nature">
        <title>The sunflower genome provides insights into oil metabolism, flowering and Asterid evolution.</title>
        <authorList>
            <person name="Badouin H."/>
            <person name="Gouzy J."/>
            <person name="Grassa C.J."/>
            <person name="Murat F."/>
            <person name="Staton S.E."/>
            <person name="Cottret L."/>
            <person name="Lelandais-Briere C."/>
            <person name="Owens G.L."/>
            <person name="Carrere S."/>
            <person name="Mayjonade B."/>
            <person name="Legrand L."/>
            <person name="Gill N."/>
            <person name="Kane N.C."/>
            <person name="Bowers J.E."/>
            <person name="Hubner S."/>
            <person name="Bellec A."/>
            <person name="Berard A."/>
            <person name="Berges H."/>
            <person name="Blanchet N."/>
            <person name="Boniface M.C."/>
            <person name="Brunel D."/>
            <person name="Catrice O."/>
            <person name="Chaidir N."/>
            <person name="Claudel C."/>
            <person name="Donnadieu C."/>
            <person name="Faraut T."/>
            <person name="Fievet G."/>
            <person name="Helmstetter N."/>
            <person name="King M."/>
            <person name="Knapp S.J."/>
            <person name="Lai Z."/>
            <person name="Le Paslier M.C."/>
            <person name="Lippi Y."/>
            <person name="Lorenzon L."/>
            <person name="Mandel J.R."/>
            <person name="Marage G."/>
            <person name="Marchand G."/>
            <person name="Marquand E."/>
            <person name="Bret-Mestries E."/>
            <person name="Morien E."/>
            <person name="Nambeesan S."/>
            <person name="Nguyen T."/>
            <person name="Pegot-Espagnet P."/>
            <person name="Pouilly N."/>
            <person name="Raftis F."/>
            <person name="Sallet E."/>
            <person name="Schiex T."/>
            <person name="Thomas J."/>
            <person name="Vandecasteele C."/>
            <person name="Vares D."/>
            <person name="Vear F."/>
            <person name="Vautrin S."/>
            <person name="Crespi M."/>
            <person name="Mangin B."/>
            <person name="Burke J.M."/>
            <person name="Salse J."/>
            <person name="Munos S."/>
            <person name="Vincourt P."/>
            <person name="Rieseberg L.H."/>
            <person name="Langlade N.B."/>
        </authorList>
    </citation>
    <scope>NUCLEOTIDE SEQUENCE</scope>
    <source>
        <tissue evidence="1">Leaves</tissue>
    </source>
</reference>
<keyword evidence="2" id="KW-1185">Reference proteome</keyword>
<reference evidence="1" key="2">
    <citation type="submission" date="2020-06" db="EMBL/GenBank/DDBJ databases">
        <title>Helianthus annuus Genome sequencing and assembly Release 2.</title>
        <authorList>
            <person name="Gouzy J."/>
            <person name="Langlade N."/>
            <person name="Munos S."/>
        </authorList>
    </citation>
    <scope>NUCLEOTIDE SEQUENCE</scope>
    <source>
        <tissue evidence="1">Leaves</tissue>
    </source>
</reference>
<evidence type="ECO:0000313" key="2">
    <source>
        <dbReference type="Proteomes" id="UP000215914"/>
    </source>
</evidence>
<sequence>MVKRVKRAVPKFYHPWPVPPFFTSRDEVILTVQELPYMQYPAATIFFPG</sequence>
<gene>
    <name evidence="1" type="ORF">HanXRQr2_Chr10g0420151</name>
</gene>